<dbReference type="OrthoDB" id="2865265at2"/>
<organism evidence="2 3">
    <name type="scientific">Alteribacter keqinensis</name>
    <dbReference type="NCBI Taxonomy" id="2483800"/>
    <lineage>
        <taxon>Bacteria</taxon>
        <taxon>Bacillati</taxon>
        <taxon>Bacillota</taxon>
        <taxon>Bacilli</taxon>
        <taxon>Bacillales</taxon>
        <taxon>Bacillaceae</taxon>
        <taxon>Alteribacter</taxon>
    </lineage>
</organism>
<sequence length="164" mass="17604">MKKILSGLTAGALAMSLFIGSAFAGGTIDYSNGQGFVGKGDVQSVLGYNNAQLQQNAENLKFTYESVDTYEITVEWTTGEGTKGEKTHTVEHTRNSTFSSDVDYDTRKAKQVTGFNLIGFDNVSTKGNVPKYGDEFPGNSGHTVKSVEHVSSTGTLYVNGKVIQ</sequence>
<comment type="caution">
    <text evidence="2">The sequence shown here is derived from an EMBL/GenBank/DDBJ whole genome shotgun (WGS) entry which is preliminary data.</text>
</comment>
<reference evidence="2 3" key="1">
    <citation type="submission" date="2018-10" db="EMBL/GenBank/DDBJ databases">
        <title>Bacillus Keqinensis sp. nov., a moderately halophilic bacterium isolated from a saline-alkaline lake.</title>
        <authorList>
            <person name="Wang H."/>
        </authorList>
    </citation>
    <scope>NUCLEOTIDE SEQUENCE [LARGE SCALE GENOMIC DNA]</scope>
    <source>
        <strain evidence="2 3">KQ-3</strain>
    </source>
</reference>
<dbReference type="Proteomes" id="UP000278746">
    <property type="component" value="Unassembled WGS sequence"/>
</dbReference>
<feature type="signal peptide" evidence="1">
    <location>
        <begin position="1"/>
        <end position="24"/>
    </location>
</feature>
<gene>
    <name evidence="2" type="ORF">EBO34_14945</name>
</gene>
<feature type="chain" id="PRO_5018332881" evidence="1">
    <location>
        <begin position="25"/>
        <end position="164"/>
    </location>
</feature>
<proteinExistence type="predicted"/>
<name>A0A3M7TR83_9BACI</name>
<accession>A0A3M7TR83</accession>
<keyword evidence="1" id="KW-0732">Signal</keyword>
<keyword evidence="3" id="KW-1185">Reference proteome</keyword>
<evidence type="ECO:0000313" key="2">
    <source>
        <dbReference type="EMBL" id="RNA67985.1"/>
    </source>
</evidence>
<evidence type="ECO:0000256" key="1">
    <source>
        <dbReference type="SAM" id="SignalP"/>
    </source>
</evidence>
<dbReference type="RefSeq" id="WP_122899939.1">
    <property type="nucleotide sequence ID" value="NZ_RHIB01000002.1"/>
</dbReference>
<dbReference type="AlphaFoldDB" id="A0A3M7TR83"/>
<protein>
    <submittedName>
        <fullName evidence="2">Uncharacterized protein</fullName>
    </submittedName>
</protein>
<dbReference type="EMBL" id="RHIB01000002">
    <property type="protein sequence ID" value="RNA67985.1"/>
    <property type="molecule type" value="Genomic_DNA"/>
</dbReference>
<evidence type="ECO:0000313" key="3">
    <source>
        <dbReference type="Proteomes" id="UP000278746"/>
    </source>
</evidence>